<evidence type="ECO:0000313" key="6">
    <source>
        <dbReference type="Proteomes" id="UP001165136"/>
    </source>
</evidence>
<evidence type="ECO:0000313" key="5">
    <source>
        <dbReference type="EMBL" id="GLY65152.1"/>
    </source>
</evidence>
<evidence type="ECO:0000256" key="2">
    <source>
        <dbReference type="ARBA" id="ARBA00022679"/>
    </source>
</evidence>
<reference evidence="5" key="1">
    <citation type="submission" date="2023-03" db="EMBL/GenBank/DDBJ databases">
        <title>Amycolatopsis taiwanensis NBRC 103393.</title>
        <authorList>
            <person name="Ichikawa N."/>
            <person name="Sato H."/>
            <person name="Tonouchi N."/>
        </authorList>
    </citation>
    <scope>NUCLEOTIDE SEQUENCE</scope>
    <source>
        <strain evidence="5">NBRC 103393</strain>
    </source>
</reference>
<keyword evidence="2 5" id="KW-0808">Transferase</keyword>
<feature type="domain" description="Glycosyltransferase subfamily 4-like N-terminal" evidence="4">
    <location>
        <begin position="89"/>
        <end position="159"/>
    </location>
</feature>
<feature type="domain" description="Glycosyl transferase family 1" evidence="3">
    <location>
        <begin position="172"/>
        <end position="331"/>
    </location>
</feature>
<keyword evidence="6" id="KW-1185">Reference proteome</keyword>
<evidence type="ECO:0000259" key="3">
    <source>
        <dbReference type="Pfam" id="PF00534"/>
    </source>
</evidence>
<sequence>MIFVLPADVDDPSMPSGGNVYDRRVCLGLAAAGRPVREIAAHGTWPRPGASACAELAQALAGVPDSSVVLLDGLIACGVPEVVVPEADRLNLVVVVHLPLADEAGLAPEVAADLDARERWTLHAARAVVATSAWTANRLAEHHGVPLQRVHVVSPGTDPAPLAPGTDGVSRLLCVGSLTLSKGQDLLVEALAAVGDLPWTCDLVGPWRRDPAFVERLRETVARRGLDGRVRLTGPRTPKALDRSYAAADLVVVPSRAETFGMVVTEALARGIPVLGAAAQGLPDTLGRAPDGSVPGVLVPPGDVPALVTALREWFADEELRQRLTISARQRRGMLVTWDETSRRLARLLGQLTS</sequence>
<evidence type="ECO:0000256" key="1">
    <source>
        <dbReference type="ARBA" id="ARBA00022676"/>
    </source>
</evidence>
<gene>
    <name evidence="5" type="ORF">Atai01_17710</name>
</gene>
<dbReference type="PANTHER" id="PTHR46401">
    <property type="entry name" value="GLYCOSYLTRANSFERASE WBBK-RELATED"/>
    <property type="match status" value="1"/>
</dbReference>
<dbReference type="Gene3D" id="3.40.50.2000">
    <property type="entry name" value="Glycogen Phosphorylase B"/>
    <property type="match status" value="2"/>
</dbReference>
<dbReference type="Proteomes" id="UP001165136">
    <property type="component" value="Unassembled WGS sequence"/>
</dbReference>
<dbReference type="SUPFAM" id="SSF53756">
    <property type="entry name" value="UDP-Glycosyltransferase/glycogen phosphorylase"/>
    <property type="match status" value="1"/>
</dbReference>
<protein>
    <submittedName>
        <fullName evidence="5">Glycosyl transferase</fullName>
    </submittedName>
</protein>
<dbReference type="GO" id="GO:0016757">
    <property type="term" value="F:glycosyltransferase activity"/>
    <property type="evidence" value="ECO:0007669"/>
    <property type="project" value="UniProtKB-KW"/>
</dbReference>
<keyword evidence="1" id="KW-0328">Glycosyltransferase</keyword>
<dbReference type="InterPro" id="IPR001296">
    <property type="entry name" value="Glyco_trans_1"/>
</dbReference>
<accession>A0A9W6VF57</accession>
<dbReference type="GO" id="GO:0009103">
    <property type="term" value="P:lipopolysaccharide biosynthetic process"/>
    <property type="evidence" value="ECO:0007669"/>
    <property type="project" value="TreeGrafter"/>
</dbReference>
<comment type="caution">
    <text evidence="5">The sequence shown here is derived from an EMBL/GenBank/DDBJ whole genome shotgun (WGS) entry which is preliminary data.</text>
</comment>
<name>A0A9W6VF57_9PSEU</name>
<dbReference type="Pfam" id="PF00534">
    <property type="entry name" value="Glycos_transf_1"/>
    <property type="match status" value="1"/>
</dbReference>
<dbReference type="AlphaFoldDB" id="A0A9W6VF57"/>
<dbReference type="Pfam" id="PF13439">
    <property type="entry name" value="Glyco_transf_4"/>
    <property type="match status" value="1"/>
</dbReference>
<dbReference type="EMBL" id="BSTI01000003">
    <property type="protein sequence ID" value="GLY65152.1"/>
    <property type="molecule type" value="Genomic_DNA"/>
</dbReference>
<evidence type="ECO:0000259" key="4">
    <source>
        <dbReference type="Pfam" id="PF13439"/>
    </source>
</evidence>
<dbReference type="InterPro" id="IPR028098">
    <property type="entry name" value="Glyco_trans_4-like_N"/>
</dbReference>
<organism evidence="5 6">
    <name type="scientific">Amycolatopsis taiwanensis</name>
    <dbReference type="NCBI Taxonomy" id="342230"/>
    <lineage>
        <taxon>Bacteria</taxon>
        <taxon>Bacillati</taxon>
        <taxon>Actinomycetota</taxon>
        <taxon>Actinomycetes</taxon>
        <taxon>Pseudonocardiales</taxon>
        <taxon>Pseudonocardiaceae</taxon>
        <taxon>Amycolatopsis</taxon>
    </lineage>
</organism>
<dbReference type="PANTHER" id="PTHR46401:SF2">
    <property type="entry name" value="GLYCOSYLTRANSFERASE WBBK-RELATED"/>
    <property type="match status" value="1"/>
</dbReference>
<proteinExistence type="predicted"/>
<dbReference type="CDD" id="cd03801">
    <property type="entry name" value="GT4_PimA-like"/>
    <property type="match status" value="1"/>
</dbReference>